<protein>
    <recommendedName>
        <fullName evidence="1">Transport-associated OB type 2 domain-containing protein</fullName>
    </recommendedName>
</protein>
<dbReference type="EMBL" id="JADIXZ010000006">
    <property type="protein sequence ID" value="MBK6302036.1"/>
    <property type="molecule type" value="Genomic_DNA"/>
</dbReference>
<dbReference type="InterPro" id="IPR012340">
    <property type="entry name" value="NA-bd_OB-fold"/>
</dbReference>
<feature type="domain" description="Transport-associated OB type 2" evidence="1">
    <location>
        <begin position="2"/>
        <end position="34"/>
    </location>
</feature>
<dbReference type="InterPro" id="IPR008995">
    <property type="entry name" value="Mo/tungstate-bd_C_term_dom"/>
</dbReference>
<evidence type="ECO:0000259" key="1">
    <source>
        <dbReference type="Pfam" id="PF08402"/>
    </source>
</evidence>
<dbReference type="Proteomes" id="UP000718281">
    <property type="component" value="Unassembled WGS sequence"/>
</dbReference>
<evidence type="ECO:0000313" key="3">
    <source>
        <dbReference type="Proteomes" id="UP000718281"/>
    </source>
</evidence>
<comment type="caution">
    <text evidence="2">The sequence shown here is derived from an EMBL/GenBank/DDBJ whole genome shotgun (WGS) entry which is preliminary data.</text>
</comment>
<organism evidence="2 3">
    <name type="scientific">Candidatus Phosphoribacter hodrii</name>
    <dbReference type="NCBI Taxonomy" id="2953743"/>
    <lineage>
        <taxon>Bacteria</taxon>
        <taxon>Bacillati</taxon>
        <taxon>Actinomycetota</taxon>
        <taxon>Actinomycetes</taxon>
        <taxon>Micrococcales</taxon>
        <taxon>Dermatophilaceae</taxon>
        <taxon>Candidatus Phosphoribacter</taxon>
    </lineage>
</organism>
<dbReference type="GO" id="GO:0043190">
    <property type="term" value="C:ATP-binding cassette (ABC) transporter complex"/>
    <property type="evidence" value="ECO:0007669"/>
    <property type="project" value="InterPro"/>
</dbReference>
<dbReference type="InterPro" id="IPR013611">
    <property type="entry name" value="Transp-assoc_OB_typ2"/>
</dbReference>
<dbReference type="GO" id="GO:0022857">
    <property type="term" value="F:transmembrane transporter activity"/>
    <property type="evidence" value="ECO:0007669"/>
    <property type="project" value="InterPro"/>
</dbReference>
<reference evidence="2 3" key="1">
    <citation type="submission" date="2020-10" db="EMBL/GenBank/DDBJ databases">
        <title>Connecting structure to function with the recovery of over 1000 high-quality activated sludge metagenome-assembled genomes encoding full-length rRNA genes using long-read sequencing.</title>
        <authorList>
            <person name="Singleton C.M."/>
            <person name="Petriglieri F."/>
            <person name="Kristensen J.M."/>
            <person name="Kirkegaard R.H."/>
            <person name="Michaelsen T.Y."/>
            <person name="Andersen M.H."/>
            <person name="Karst S.M."/>
            <person name="Dueholm M.S."/>
            <person name="Nielsen P.H."/>
            <person name="Albertsen M."/>
        </authorList>
    </citation>
    <scope>NUCLEOTIDE SEQUENCE [LARGE SCALE GENOMIC DNA]</scope>
    <source>
        <strain evidence="2">AalE_18-Q3-R2-46_BAT3C.188</strain>
    </source>
</reference>
<dbReference type="Gene3D" id="2.40.50.140">
    <property type="entry name" value="Nucleic acid-binding proteins"/>
    <property type="match status" value="1"/>
</dbReference>
<dbReference type="SUPFAM" id="SSF50331">
    <property type="entry name" value="MOP-like"/>
    <property type="match status" value="1"/>
</dbReference>
<sequence>MLGIRPEYVRVGAFGPMTVQATIRIVENLGATVLLSPPNGVRGPAAGLGP</sequence>
<gene>
    <name evidence="2" type="ORF">IPF40_13720</name>
</gene>
<proteinExistence type="predicted"/>
<dbReference type="GO" id="GO:0005524">
    <property type="term" value="F:ATP binding"/>
    <property type="evidence" value="ECO:0007669"/>
    <property type="project" value="InterPro"/>
</dbReference>
<dbReference type="AlphaFoldDB" id="A0A934X6E3"/>
<dbReference type="Pfam" id="PF08402">
    <property type="entry name" value="TOBE_2"/>
    <property type="match status" value="1"/>
</dbReference>
<name>A0A934X6E3_9MICO</name>
<accession>A0A934X6E3</accession>
<evidence type="ECO:0000313" key="2">
    <source>
        <dbReference type="EMBL" id="MBK6302036.1"/>
    </source>
</evidence>